<dbReference type="PROSITE" id="PS50110">
    <property type="entry name" value="RESPONSE_REGULATORY"/>
    <property type="match status" value="1"/>
</dbReference>
<keyword evidence="9" id="KW-1185">Reference proteome</keyword>
<dbReference type="Proteomes" id="UP000700732">
    <property type="component" value="Unassembled WGS sequence"/>
</dbReference>
<dbReference type="PANTHER" id="PTHR43214:SF41">
    <property type="entry name" value="NITRATE_NITRITE RESPONSE REGULATOR PROTEIN NARP"/>
    <property type="match status" value="1"/>
</dbReference>
<evidence type="ECO:0000313" key="9">
    <source>
        <dbReference type="Proteomes" id="UP000700732"/>
    </source>
</evidence>
<keyword evidence="2" id="KW-0805">Transcription regulation</keyword>
<dbReference type="PANTHER" id="PTHR43214">
    <property type="entry name" value="TWO-COMPONENT RESPONSE REGULATOR"/>
    <property type="match status" value="1"/>
</dbReference>
<dbReference type="CDD" id="cd17535">
    <property type="entry name" value="REC_NarL-like"/>
    <property type="match status" value="1"/>
</dbReference>
<dbReference type="Gene3D" id="3.40.50.2300">
    <property type="match status" value="1"/>
</dbReference>
<feature type="domain" description="Response regulatory" evidence="7">
    <location>
        <begin position="5"/>
        <end position="136"/>
    </location>
</feature>
<dbReference type="CDD" id="cd06170">
    <property type="entry name" value="LuxR_C_like"/>
    <property type="match status" value="1"/>
</dbReference>
<dbReference type="SMART" id="SM00448">
    <property type="entry name" value="REC"/>
    <property type="match status" value="1"/>
</dbReference>
<evidence type="ECO:0000259" key="6">
    <source>
        <dbReference type="PROSITE" id="PS50043"/>
    </source>
</evidence>
<dbReference type="PROSITE" id="PS00622">
    <property type="entry name" value="HTH_LUXR_1"/>
    <property type="match status" value="1"/>
</dbReference>
<sequence length="233" mass="26077">MTATKLMLVDDHSIVRDGIRLLLEQAEGLEIIDEANDGEEALDKLKSHHSERVEGAANGKSNTLPDMVLMDISLPGMSGIQTTQVISRLYKGVRVLMLSMHNNEDYILRSVEAGAYGYILKDSSSDEMIKAIRTIAGGEKYYSSPVASIILSGYMQQLKKGDKHSRAERQSKLSNKEKEILQFLVDGMSSREIAEKLQLSVRTVDNHRANMMRRLQVRNAAELVRMAVEDKLI</sequence>
<evidence type="ECO:0000313" key="8">
    <source>
        <dbReference type="EMBL" id="MBC3791680.1"/>
    </source>
</evidence>
<dbReference type="SUPFAM" id="SSF52172">
    <property type="entry name" value="CheY-like"/>
    <property type="match status" value="1"/>
</dbReference>
<gene>
    <name evidence="8" type="ORF">FH603_2186</name>
</gene>
<evidence type="ECO:0000256" key="2">
    <source>
        <dbReference type="ARBA" id="ARBA00023015"/>
    </source>
</evidence>
<dbReference type="Pfam" id="PF00196">
    <property type="entry name" value="GerE"/>
    <property type="match status" value="1"/>
</dbReference>
<keyword evidence="3 8" id="KW-0238">DNA-binding</keyword>
<evidence type="ECO:0000256" key="5">
    <source>
        <dbReference type="PROSITE-ProRule" id="PRU00169"/>
    </source>
</evidence>
<proteinExistence type="predicted"/>
<dbReference type="InterPro" id="IPR058245">
    <property type="entry name" value="NreC/VraR/RcsB-like_REC"/>
</dbReference>
<accession>A0ABR6W7A2</accession>
<dbReference type="SUPFAM" id="SSF46894">
    <property type="entry name" value="C-terminal effector domain of the bipartite response regulators"/>
    <property type="match status" value="1"/>
</dbReference>
<dbReference type="InterPro" id="IPR011006">
    <property type="entry name" value="CheY-like_superfamily"/>
</dbReference>
<keyword evidence="1 5" id="KW-0597">Phosphoprotein</keyword>
<evidence type="ECO:0000256" key="3">
    <source>
        <dbReference type="ARBA" id="ARBA00023125"/>
    </source>
</evidence>
<evidence type="ECO:0000256" key="4">
    <source>
        <dbReference type="ARBA" id="ARBA00023163"/>
    </source>
</evidence>
<dbReference type="PROSITE" id="PS50043">
    <property type="entry name" value="HTH_LUXR_2"/>
    <property type="match status" value="1"/>
</dbReference>
<name>A0ABR6W7A2_9BACT</name>
<dbReference type="InterPro" id="IPR001789">
    <property type="entry name" value="Sig_transdc_resp-reg_receiver"/>
</dbReference>
<protein>
    <submittedName>
        <fullName evidence="8">DNA-binding NarL/FixJ family response regulator</fullName>
    </submittedName>
</protein>
<evidence type="ECO:0000259" key="7">
    <source>
        <dbReference type="PROSITE" id="PS50110"/>
    </source>
</evidence>
<dbReference type="Pfam" id="PF00072">
    <property type="entry name" value="Response_reg"/>
    <property type="match status" value="1"/>
</dbReference>
<dbReference type="InterPro" id="IPR039420">
    <property type="entry name" value="WalR-like"/>
</dbReference>
<feature type="domain" description="HTH luxR-type" evidence="6">
    <location>
        <begin position="166"/>
        <end position="231"/>
    </location>
</feature>
<comment type="caution">
    <text evidence="8">The sequence shown here is derived from an EMBL/GenBank/DDBJ whole genome shotgun (WGS) entry which is preliminary data.</text>
</comment>
<dbReference type="InterPro" id="IPR016032">
    <property type="entry name" value="Sig_transdc_resp-reg_C-effctor"/>
</dbReference>
<organism evidence="8 9">
    <name type="scientific">Spirosoma utsteinense</name>
    <dbReference type="NCBI Taxonomy" id="2585773"/>
    <lineage>
        <taxon>Bacteria</taxon>
        <taxon>Pseudomonadati</taxon>
        <taxon>Bacteroidota</taxon>
        <taxon>Cytophagia</taxon>
        <taxon>Cytophagales</taxon>
        <taxon>Cytophagaceae</taxon>
        <taxon>Spirosoma</taxon>
    </lineage>
</organism>
<dbReference type="InterPro" id="IPR000792">
    <property type="entry name" value="Tscrpt_reg_LuxR_C"/>
</dbReference>
<dbReference type="SMART" id="SM00421">
    <property type="entry name" value="HTH_LUXR"/>
    <property type="match status" value="1"/>
</dbReference>
<feature type="modified residue" description="4-aspartylphosphate" evidence="5">
    <location>
        <position position="71"/>
    </location>
</feature>
<keyword evidence="4" id="KW-0804">Transcription</keyword>
<dbReference type="GO" id="GO:0003677">
    <property type="term" value="F:DNA binding"/>
    <property type="evidence" value="ECO:0007669"/>
    <property type="project" value="UniProtKB-KW"/>
</dbReference>
<dbReference type="PRINTS" id="PR00038">
    <property type="entry name" value="HTHLUXR"/>
</dbReference>
<evidence type="ECO:0000256" key="1">
    <source>
        <dbReference type="ARBA" id="ARBA00022553"/>
    </source>
</evidence>
<dbReference type="EMBL" id="VFIA01000011">
    <property type="protein sequence ID" value="MBC3791680.1"/>
    <property type="molecule type" value="Genomic_DNA"/>
</dbReference>
<reference evidence="8 9" key="1">
    <citation type="submission" date="2019-06" db="EMBL/GenBank/DDBJ databases">
        <title>Spirosoma utsteinense sp. nov. isolated from Antarctic ice-free soils.</title>
        <authorList>
            <person name="Tahon G."/>
        </authorList>
    </citation>
    <scope>NUCLEOTIDE SEQUENCE [LARGE SCALE GENOMIC DNA]</scope>
    <source>
        <strain evidence="8 9">LMG 31447</strain>
    </source>
</reference>